<evidence type="ECO:0000313" key="1">
    <source>
        <dbReference type="EMBL" id="PIS22708.1"/>
    </source>
</evidence>
<dbReference type="AlphaFoldDB" id="A0A2H0XF16"/>
<evidence type="ECO:0000313" key="2">
    <source>
        <dbReference type="Proteomes" id="UP000231252"/>
    </source>
</evidence>
<dbReference type="SUPFAM" id="SSF53271">
    <property type="entry name" value="PRTase-like"/>
    <property type="match status" value="1"/>
</dbReference>
<evidence type="ECO:0008006" key="3">
    <source>
        <dbReference type="Google" id="ProtNLM"/>
    </source>
</evidence>
<dbReference type="InterPro" id="IPR036388">
    <property type="entry name" value="WH-like_DNA-bd_sf"/>
</dbReference>
<dbReference type="InterPro" id="IPR036390">
    <property type="entry name" value="WH_DNA-bd_sf"/>
</dbReference>
<reference evidence="2" key="1">
    <citation type="submission" date="2017-09" db="EMBL/GenBank/DDBJ databases">
        <title>Depth-based differentiation of microbial function through sediment-hosted aquifers and enrichment of novel symbionts in the deep terrestrial subsurface.</title>
        <authorList>
            <person name="Probst A.J."/>
            <person name="Ladd B."/>
            <person name="Jarett J.K."/>
            <person name="Geller-Mcgrath D.E."/>
            <person name="Sieber C.M.K."/>
            <person name="Emerson J.B."/>
            <person name="Anantharaman K."/>
            <person name="Thomas B.C."/>
            <person name="Malmstrom R."/>
            <person name="Stieglmeier M."/>
            <person name="Klingl A."/>
            <person name="Woyke T."/>
            <person name="Ryan C.M."/>
            <person name="Banfield J.F."/>
        </authorList>
    </citation>
    <scope>NUCLEOTIDE SEQUENCE [LARGE SCALE GENOMIC DNA]</scope>
</reference>
<protein>
    <recommendedName>
        <fullName evidence="3">Helix-turn-helix type 11 domain-containing protein</fullName>
    </recommendedName>
</protein>
<dbReference type="SUPFAM" id="SSF46785">
    <property type="entry name" value="Winged helix' DNA-binding domain"/>
    <property type="match status" value="1"/>
</dbReference>
<organism evidence="1 2">
    <name type="scientific">candidate division WWE3 bacterium CG08_land_8_20_14_0_20_41_10</name>
    <dbReference type="NCBI Taxonomy" id="1975085"/>
    <lineage>
        <taxon>Bacteria</taxon>
        <taxon>Katanobacteria</taxon>
    </lineage>
</organism>
<comment type="caution">
    <text evidence="1">The sequence shown here is derived from an EMBL/GenBank/DDBJ whole genome shotgun (WGS) entry which is preliminary data.</text>
</comment>
<dbReference type="Proteomes" id="UP000231252">
    <property type="component" value="Unassembled WGS sequence"/>
</dbReference>
<dbReference type="CDD" id="cd06223">
    <property type="entry name" value="PRTases_typeI"/>
    <property type="match status" value="1"/>
</dbReference>
<gene>
    <name evidence="1" type="ORF">COT50_00425</name>
</gene>
<accession>A0A2H0XF16</accession>
<name>A0A2H0XF16_UNCKA</name>
<dbReference type="InterPro" id="IPR029057">
    <property type="entry name" value="PRTase-like"/>
</dbReference>
<dbReference type="InterPro" id="IPR000836">
    <property type="entry name" value="PRTase_dom"/>
</dbReference>
<dbReference type="Gene3D" id="1.10.10.10">
    <property type="entry name" value="Winged helix-like DNA-binding domain superfamily/Winged helix DNA-binding domain"/>
    <property type="match status" value="1"/>
</dbReference>
<sequence length="329" mass="37434">MVKNGSKEQIYNYIETHQKARVSDLWRDLGFSRQLIQRKLKELVTDGVVQKSGKPPLVFYQTVSQSQTETQIQVSQELVDFINKEYLYVSPLGEIIYGFSGFSKWVGSINEQKHLGALSLEYKKILDDAKRYFNEFGFIDATQKLKQTFADVYLEKAYYLDFYALPKFGKTKLGQLVLYSKQAQKYDLIKSLSVQVKPKIDELIMLENIGAVSFIPPTVPRNLQFMKEFEKILNLNLPKIDLSKAYVGNIPVAQKTLSRLEEWVENASRTIFVKDTTKYKKVLLIDDAVGSGSSLNETAKKLIGEGSAESIIGFAIVGSYKGFEVIREV</sequence>
<dbReference type="EMBL" id="PEYU01000010">
    <property type="protein sequence ID" value="PIS22708.1"/>
    <property type="molecule type" value="Genomic_DNA"/>
</dbReference>
<proteinExistence type="predicted"/>